<keyword evidence="7" id="KW-0418">Kinase</keyword>
<dbReference type="Gene3D" id="3.40.50.510">
    <property type="entry name" value="Phosphotransferase system, mannose-type IIA component"/>
    <property type="match status" value="1"/>
</dbReference>
<comment type="function">
    <text evidence="2">Component of the dihydroxyacetone kinase complex, which is responsible for the phosphoenolpyruvate (PEP)-dependent phosphorylation of dihydroxyacetone. DhaM serves as the phosphoryl donor. Is phosphorylated by phosphoenolpyruvate in an EI- and HPr-dependent reaction, and a phosphorelay system on histidine residues finally leads to phosphoryl transfer to DhaL and dihydroxyacetone.</text>
</comment>
<dbReference type="PROSITE" id="PS51096">
    <property type="entry name" value="PTS_EIIA_TYPE_4"/>
    <property type="match status" value="1"/>
</dbReference>
<name>A0A8J7WPR5_9ACTN</name>
<evidence type="ECO:0000259" key="6">
    <source>
        <dbReference type="PROSITE" id="PS51096"/>
    </source>
</evidence>
<dbReference type="NCBIfam" id="TIGR02364">
    <property type="entry name" value="dha_pts"/>
    <property type="match status" value="1"/>
</dbReference>
<evidence type="ECO:0000256" key="3">
    <source>
        <dbReference type="ARBA" id="ARBA00012095"/>
    </source>
</evidence>
<dbReference type="GO" id="GO:0019563">
    <property type="term" value="P:glycerol catabolic process"/>
    <property type="evidence" value="ECO:0007669"/>
    <property type="project" value="InterPro"/>
</dbReference>
<proteinExistence type="predicted"/>
<dbReference type="EMBL" id="JAGSXH010000034">
    <property type="protein sequence ID" value="MBS2963764.1"/>
    <property type="molecule type" value="Genomic_DNA"/>
</dbReference>
<sequence>MTEQPRHLESRPAPAPGPVGMVLVSHSALIAEGTAELVRQLAGGEVAVQPAGGLPEGGLGTSIELVEQAVRTADRGAGVVILADLGSAVLTVKLLLDDAAGLPAVLIADAPLVEGAVSAAVAASSGADLEAVRAAAEEARAFRKL</sequence>
<comment type="subunit">
    <text evidence="5">Homodimer. The dihydroxyacetone kinase complex is composed of a homodimer of DhaM, a homodimer of DhaK and the subunit DhaL.</text>
</comment>
<dbReference type="InterPro" id="IPR036662">
    <property type="entry name" value="PTS_EIIA_man-typ_sf"/>
</dbReference>
<evidence type="ECO:0000256" key="1">
    <source>
        <dbReference type="ARBA" id="ARBA00001113"/>
    </source>
</evidence>
<dbReference type="InterPro" id="IPR039643">
    <property type="entry name" value="DhaM"/>
</dbReference>
<keyword evidence="4" id="KW-0808">Transferase</keyword>
<dbReference type="SUPFAM" id="SSF53062">
    <property type="entry name" value="PTS system fructose IIA component-like"/>
    <property type="match status" value="1"/>
</dbReference>
<organism evidence="7 8">
    <name type="scientific">Actinocrinis puniceicyclus</name>
    <dbReference type="NCBI Taxonomy" id="977794"/>
    <lineage>
        <taxon>Bacteria</taxon>
        <taxon>Bacillati</taxon>
        <taxon>Actinomycetota</taxon>
        <taxon>Actinomycetes</taxon>
        <taxon>Catenulisporales</taxon>
        <taxon>Actinospicaceae</taxon>
        <taxon>Actinocrinis</taxon>
    </lineage>
</organism>
<gene>
    <name evidence="7" type="primary">dhaM</name>
    <name evidence="7" type="ORF">KGA66_11940</name>
</gene>
<dbReference type="PANTHER" id="PTHR38594">
    <property type="entry name" value="PEP-DEPENDENT DIHYDROXYACETONE KINASE, PHOSPHORYL DONOR SUBUNIT DHAM"/>
    <property type="match status" value="1"/>
</dbReference>
<accession>A0A8J7WPR5</accession>
<dbReference type="Proteomes" id="UP000677913">
    <property type="component" value="Unassembled WGS sequence"/>
</dbReference>
<evidence type="ECO:0000256" key="2">
    <source>
        <dbReference type="ARBA" id="ARBA00002788"/>
    </source>
</evidence>
<dbReference type="GO" id="GO:0047324">
    <property type="term" value="F:phosphoenolpyruvate-glycerone phosphotransferase activity"/>
    <property type="evidence" value="ECO:0007669"/>
    <property type="project" value="UniProtKB-EC"/>
</dbReference>
<dbReference type="Pfam" id="PF03610">
    <property type="entry name" value="EIIA-man"/>
    <property type="match status" value="1"/>
</dbReference>
<dbReference type="InterPro" id="IPR004701">
    <property type="entry name" value="PTS_EIIA_man-typ"/>
</dbReference>
<dbReference type="InterPro" id="IPR012844">
    <property type="entry name" value="DhaM_N"/>
</dbReference>
<evidence type="ECO:0000256" key="4">
    <source>
        <dbReference type="ARBA" id="ARBA00022679"/>
    </source>
</evidence>
<dbReference type="AlphaFoldDB" id="A0A8J7WPR5"/>
<feature type="domain" description="PTS EIIA type-4" evidence="6">
    <location>
        <begin position="18"/>
        <end position="145"/>
    </location>
</feature>
<dbReference type="GO" id="GO:0009401">
    <property type="term" value="P:phosphoenolpyruvate-dependent sugar phosphotransferase system"/>
    <property type="evidence" value="ECO:0007669"/>
    <property type="project" value="InterPro"/>
</dbReference>
<dbReference type="EC" id="2.7.1.121" evidence="3"/>
<evidence type="ECO:0000313" key="8">
    <source>
        <dbReference type="Proteomes" id="UP000677913"/>
    </source>
</evidence>
<protein>
    <recommendedName>
        <fullName evidence="3">phosphoenolpyruvate--glycerone phosphotransferase</fullName>
        <ecNumber evidence="3">2.7.1.121</ecNumber>
    </recommendedName>
</protein>
<evidence type="ECO:0000313" key="7">
    <source>
        <dbReference type="EMBL" id="MBS2963764.1"/>
    </source>
</evidence>
<evidence type="ECO:0000256" key="5">
    <source>
        <dbReference type="ARBA" id="ARBA00046577"/>
    </source>
</evidence>
<comment type="catalytic activity">
    <reaction evidence="1">
        <text>dihydroxyacetone + phosphoenolpyruvate = dihydroxyacetone phosphate + pyruvate</text>
        <dbReference type="Rhea" id="RHEA:18381"/>
        <dbReference type="ChEBI" id="CHEBI:15361"/>
        <dbReference type="ChEBI" id="CHEBI:16016"/>
        <dbReference type="ChEBI" id="CHEBI:57642"/>
        <dbReference type="ChEBI" id="CHEBI:58702"/>
        <dbReference type="EC" id="2.7.1.121"/>
    </reaction>
</comment>
<keyword evidence="8" id="KW-1185">Reference proteome</keyword>
<comment type="caution">
    <text evidence="7">The sequence shown here is derived from an EMBL/GenBank/DDBJ whole genome shotgun (WGS) entry which is preliminary data.</text>
</comment>
<dbReference type="GO" id="GO:0016020">
    <property type="term" value="C:membrane"/>
    <property type="evidence" value="ECO:0007669"/>
    <property type="project" value="InterPro"/>
</dbReference>
<reference evidence="7" key="1">
    <citation type="submission" date="2021-04" db="EMBL/GenBank/DDBJ databases">
        <title>Genome based classification of Actinospica acidithermotolerans sp. nov., an actinobacterium isolated from an Indonesian hot spring.</title>
        <authorList>
            <person name="Kusuma A.B."/>
            <person name="Putra K.E."/>
            <person name="Nafisah S."/>
            <person name="Loh J."/>
            <person name="Nouioui I."/>
            <person name="Goodfellow M."/>
        </authorList>
    </citation>
    <scope>NUCLEOTIDE SEQUENCE</scope>
    <source>
        <strain evidence="7">DSM 45618</strain>
    </source>
</reference>
<dbReference type="PANTHER" id="PTHR38594:SF1">
    <property type="entry name" value="PEP-DEPENDENT DIHYDROXYACETONE KINASE, PHOSPHORYL DONOR SUBUNIT DHAM"/>
    <property type="match status" value="1"/>
</dbReference>